<dbReference type="RefSeq" id="WP_144867902.1">
    <property type="nucleotide sequence ID" value="NZ_LR213839.1"/>
</dbReference>
<dbReference type="Pfam" id="PF07862">
    <property type="entry name" value="Nif11"/>
    <property type="match status" value="1"/>
</dbReference>
<evidence type="ECO:0000259" key="1">
    <source>
        <dbReference type="Pfam" id="PF07862"/>
    </source>
</evidence>
<feature type="domain" description="Nif11" evidence="1">
    <location>
        <begin position="1"/>
        <end position="48"/>
    </location>
</feature>
<evidence type="ECO:0000313" key="3">
    <source>
        <dbReference type="Proteomes" id="UP000320055"/>
    </source>
</evidence>
<dbReference type="Proteomes" id="UP000320055">
    <property type="component" value="Unassembled WGS sequence"/>
</dbReference>
<accession>A0A563W4I5</accession>
<dbReference type="OrthoDB" id="468284at2"/>
<gene>
    <name evidence="2" type="ORF">H1P_810019</name>
</gene>
<protein>
    <submittedName>
        <fullName evidence="2">Nif11-like leader peptide family natural product</fullName>
    </submittedName>
</protein>
<evidence type="ECO:0000313" key="2">
    <source>
        <dbReference type="EMBL" id="VEP18557.1"/>
    </source>
</evidence>
<proteinExistence type="predicted"/>
<dbReference type="NCBIfam" id="TIGR03798">
    <property type="entry name" value="leader_Nif11"/>
    <property type="match status" value="1"/>
</dbReference>
<name>A0A563W4I5_9CYAN</name>
<dbReference type="InterPro" id="IPR012903">
    <property type="entry name" value="Nif11"/>
</dbReference>
<organism evidence="2 3">
    <name type="scientific">Hyella patelloides LEGE 07179</name>
    <dbReference type="NCBI Taxonomy" id="945734"/>
    <lineage>
        <taxon>Bacteria</taxon>
        <taxon>Bacillati</taxon>
        <taxon>Cyanobacteriota</taxon>
        <taxon>Cyanophyceae</taxon>
        <taxon>Pleurocapsales</taxon>
        <taxon>Hyellaceae</taxon>
        <taxon>Hyella</taxon>
    </lineage>
</organism>
<dbReference type="AlphaFoldDB" id="A0A563W4I5"/>
<dbReference type="InterPro" id="IPR022516">
    <property type="entry name" value="CHP03798_Ocin"/>
</dbReference>
<dbReference type="EMBL" id="CAACVJ010000689">
    <property type="protein sequence ID" value="VEP18557.1"/>
    <property type="molecule type" value="Genomic_DNA"/>
</dbReference>
<sequence>MTIANVEAFYKRLAVDEAFRSKIQKAGSKQKCRQIVREAGYDFTQEEFEAFTSQLLDSNTEVNLGELSEIELEAAVGGINALFQENRINFVPPYGLPPDWVP</sequence>
<reference evidence="2 3" key="1">
    <citation type="submission" date="2019-01" db="EMBL/GenBank/DDBJ databases">
        <authorList>
            <person name="Brito A."/>
        </authorList>
    </citation>
    <scope>NUCLEOTIDE SEQUENCE [LARGE SCALE GENOMIC DNA]</scope>
    <source>
        <strain evidence="2">1</strain>
    </source>
</reference>
<keyword evidence="3" id="KW-1185">Reference proteome</keyword>